<evidence type="ECO:0000313" key="2">
    <source>
        <dbReference type="Proteomes" id="UP000178227"/>
    </source>
</evidence>
<accession>A0A1F8GAB3</accession>
<comment type="caution">
    <text evidence="1">The sequence shown here is derived from an EMBL/GenBank/DDBJ whole genome shotgun (WGS) entry which is preliminary data.</text>
</comment>
<evidence type="ECO:0000313" key="1">
    <source>
        <dbReference type="EMBL" id="OGN22314.1"/>
    </source>
</evidence>
<organism evidence="1 2">
    <name type="scientific">Candidatus Yanofskybacteria bacterium RIFCSPLOWO2_01_FULL_42_49</name>
    <dbReference type="NCBI Taxonomy" id="1802694"/>
    <lineage>
        <taxon>Bacteria</taxon>
        <taxon>Candidatus Yanofskyibacteriota</taxon>
    </lineage>
</organism>
<reference evidence="1 2" key="1">
    <citation type="journal article" date="2016" name="Nat. Commun.">
        <title>Thousands of microbial genomes shed light on interconnected biogeochemical processes in an aquifer system.</title>
        <authorList>
            <person name="Anantharaman K."/>
            <person name="Brown C.T."/>
            <person name="Hug L.A."/>
            <person name="Sharon I."/>
            <person name="Castelle C.J."/>
            <person name="Probst A.J."/>
            <person name="Thomas B.C."/>
            <person name="Singh A."/>
            <person name="Wilkins M.J."/>
            <person name="Karaoz U."/>
            <person name="Brodie E.L."/>
            <person name="Williams K.H."/>
            <person name="Hubbard S.S."/>
            <person name="Banfield J.F."/>
        </authorList>
    </citation>
    <scope>NUCLEOTIDE SEQUENCE [LARGE SCALE GENOMIC DNA]</scope>
</reference>
<dbReference type="EMBL" id="MGKI01000012">
    <property type="protein sequence ID" value="OGN22314.1"/>
    <property type="molecule type" value="Genomic_DNA"/>
</dbReference>
<dbReference type="AlphaFoldDB" id="A0A1F8GAB3"/>
<protein>
    <submittedName>
        <fullName evidence="1">Uncharacterized protein</fullName>
    </submittedName>
</protein>
<proteinExistence type="predicted"/>
<gene>
    <name evidence="1" type="ORF">A2918_00125</name>
</gene>
<dbReference type="Proteomes" id="UP000178227">
    <property type="component" value="Unassembled WGS sequence"/>
</dbReference>
<name>A0A1F8GAB3_9BACT</name>
<dbReference type="STRING" id="1802694.A2918_00125"/>
<sequence length="161" mass="17772">MFYILGLFIILGLILGGFTGSLPFSFSTAGIAGAMGNVLGNFKDKTYEFIFPKSGNEILIDNLNSNYSLLDRFFSQPTADAILKSKDIPENEKEVFKKAVEAFKESKDQVEVLGASVVKNEPSIFESLIKKTFDIILPGQKKESELAPTYIPPSCRLECSE</sequence>